<evidence type="ECO:0000256" key="1">
    <source>
        <dbReference type="ARBA" id="ARBA00006479"/>
    </source>
</evidence>
<dbReference type="Gene3D" id="1.10.10.10">
    <property type="entry name" value="Winged helix-like DNA-binding domain superfamily/Winged helix DNA-binding domain"/>
    <property type="match status" value="1"/>
</dbReference>
<name>A0A1G9FW95_9MICO</name>
<dbReference type="InterPro" id="IPR000600">
    <property type="entry name" value="ROK"/>
</dbReference>
<dbReference type="InterPro" id="IPR043129">
    <property type="entry name" value="ATPase_NBD"/>
</dbReference>
<dbReference type="SMART" id="SM00419">
    <property type="entry name" value="HTH_CRP"/>
    <property type="match status" value="1"/>
</dbReference>
<dbReference type="InterPro" id="IPR012318">
    <property type="entry name" value="HTH_CRP"/>
</dbReference>
<evidence type="ECO:0000259" key="2">
    <source>
        <dbReference type="SMART" id="SM00419"/>
    </source>
</evidence>
<dbReference type="InterPro" id="IPR036388">
    <property type="entry name" value="WH-like_DNA-bd_sf"/>
</dbReference>
<dbReference type="Gene3D" id="3.30.420.40">
    <property type="match status" value="2"/>
</dbReference>
<dbReference type="InterPro" id="IPR036390">
    <property type="entry name" value="WH_DNA-bd_sf"/>
</dbReference>
<proteinExistence type="inferred from homology"/>
<dbReference type="EMBL" id="FNFU01000018">
    <property type="protein sequence ID" value="SDK92716.1"/>
    <property type="molecule type" value="Genomic_DNA"/>
</dbReference>
<keyword evidence="3" id="KW-0418">Kinase</keyword>
<evidence type="ECO:0000313" key="4">
    <source>
        <dbReference type="Proteomes" id="UP000198701"/>
    </source>
</evidence>
<dbReference type="OrthoDB" id="9810372at2"/>
<feature type="domain" description="HTH crp-type" evidence="2">
    <location>
        <begin position="20"/>
        <end position="79"/>
    </location>
</feature>
<dbReference type="GO" id="GO:0003677">
    <property type="term" value="F:DNA binding"/>
    <property type="evidence" value="ECO:0007669"/>
    <property type="project" value="InterPro"/>
</dbReference>
<accession>A0A1G9FW95</accession>
<keyword evidence="3" id="KW-0808">Transferase</keyword>
<evidence type="ECO:0000313" key="3">
    <source>
        <dbReference type="EMBL" id="SDK92716.1"/>
    </source>
</evidence>
<comment type="similarity">
    <text evidence="1">Belongs to the ROK (NagC/XylR) family.</text>
</comment>
<dbReference type="SUPFAM" id="SSF46785">
    <property type="entry name" value="Winged helix' DNA-binding domain"/>
    <property type="match status" value="1"/>
</dbReference>
<dbReference type="GO" id="GO:0006355">
    <property type="term" value="P:regulation of DNA-templated transcription"/>
    <property type="evidence" value="ECO:0007669"/>
    <property type="project" value="InterPro"/>
</dbReference>
<dbReference type="STRING" id="386301.SAMN05216282_11850"/>
<dbReference type="GO" id="GO:0016301">
    <property type="term" value="F:kinase activity"/>
    <property type="evidence" value="ECO:0007669"/>
    <property type="project" value="UniProtKB-KW"/>
</dbReference>
<dbReference type="Pfam" id="PF00480">
    <property type="entry name" value="ROK"/>
    <property type="match status" value="1"/>
</dbReference>
<organism evidence="3 4">
    <name type="scientific">Cryobacterium psychrotolerans</name>
    <dbReference type="NCBI Taxonomy" id="386301"/>
    <lineage>
        <taxon>Bacteria</taxon>
        <taxon>Bacillati</taxon>
        <taxon>Actinomycetota</taxon>
        <taxon>Actinomycetes</taxon>
        <taxon>Micrococcales</taxon>
        <taxon>Microbacteriaceae</taxon>
        <taxon>Cryobacterium</taxon>
    </lineage>
</organism>
<dbReference type="SUPFAM" id="SSF53067">
    <property type="entry name" value="Actin-like ATPase domain"/>
    <property type="match status" value="1"/>
</dbReference>
<dbReference type="PANTHER" id="PTHR18964">
    <property type="entry name" value="ROK (REPRESSOR, ORF, KINASE) FAMILY"/>
    <property type="match status" value="1"/>
</dbReference>
<dbReference type="AlphaFoldDB" id="A0A1G9FW95"/>
<protein>
    <submittedName>
        <fullName evidence="3">Sugar kinase of the NBD/HSP70 family, may contain an N-terminal HTH domain</fullName>
    </submittedName>
</protein>
<keyword evidence="4" id="KW-1185">Reference proteome</keyword>
<dbReference type="PANTHER" id="PTHR18964:SF149">
    <property type="entry name" value="BIFUNCTIONAL UDP-N-ACETYLGLUCOSAMINE 2-EPIMERASE_N-ACETYLMANNOSAMINE KINASE"/>
    <property type="match status" value="1"/>
</dbReference>
<gene>
    <name evidence="3" type="ORF">SAMN05216282_11850</name>
</gene>
<reference evidence="3 4" key="1">
    <citation type="submission" date="2016-10" db="EMBL/GenBank/DDBJ databases">
        <authorList>
            <person name="de Groot N.N."/>
        </authorList>
    </citation>
    <scope>NUCLEOTIDE SEQUENCE [LARGE SCALE GENOMIC DNA]</scope>
    <source>
        <strain evidence="3 4">CGMCC 1.5382</strain>
    </source>
</reference>
<dbReference type="Proteomes" id="UP000198701">
    <property type="component" value="Unassembled WGS sequence"/>
</dbReference>
<sequence>MSNHKKSTATTSTLARVNQTAILEELRKSGALSRQQLGAATGLSPATINRLTATLIEQGIVVPAGQEPSTGGRPSVLLRYAGGTRLVAALQLHPNKASGILVDFDGTVVFRREVDFGPRLFPLGSLDAAEGDHYQQGRLDKMIELFDSLILTAETMGTPCLAVGVAVPGVVHYPEGSLERIPELGWTEVPLGRLLRERTALPVVVDNDANALAFGELHRGAGRGLTSLVALLFLESGLGAGIITNGELHRGARAGAGEIGYLLMERSSLERSYSEYGDLEDRLGPIALTKRARERGIAIPERGVLNAGDIFELAGRGDAAARELSEEILDMVAIAIAAMVIILDPELVVVGGSMVGRANSVIPAIQQRLTGRIMHVPRVEAATHRDDAVLLGAAELAAAEVNGFAYIAGR</sequence>
<dbReference type="RefSeq" id="WP_092324499.1">
    <property type="nucleotide sequence ID" value="NZ_SOHP01000007.1"/>
</dbReference>
<dbReference type="Pfam" id="PF13412">
    <property type="entry name" value="HTH_24"/>
    <property type="match status" value="1"/>
</dbReference>